<evidence type="ECO:0000313" key="5">
    <source>
        <dbReference type="Proteomes" id="UP000306918"/>
    </source>
</evidence>
<keyword evidence="1 2" id="KW-0732">Signal</keyword>
<dbReference type="GO" id="GO:0016787">
    <property type="term" value="F:hydrolase activity"/>
    <property type="evidence" value="ECO:0007669"/>
    <property type="project" value="InterPro"/>
</dbReference>
<reference evidence="4 5" key="1">
    <citation type="submission" date="2019-04" db="EMBL/GenBank/DDBJ databases">
        <title>Niastella caeni sp. nov., isolated from activated sludge.</title>
        <authorList>
            <person name="Sheng M."/>
        </authorList>
    </citation>
    <scope>NUCLEOTIDE SEQUENCE [LARGE SCALE GENOMIC DNA]</scope>
    <source>
        <strain evidence="4 5">HX-2-15</strain>
    </source>
</reference>
<feature type="signal peptide" evidence="2">
    <location>
        <begin position="1"/>
        <end position="25"/>
    </location>
</feature>
<dbReference type="PANTHER" id="PTHR43037:SF1">
    <property type="entry name" value="BLL1128 PROTEIN"/>
    <property type="match status" value="1"/>
</dbReference>
<dbReference type="InterPro" id="IPR050955">
    <property type="entry name" value="Plant_Biomass_Hydrol_Est"/>
</dbReference>
<sequence>MKYIALFRHLFLPLLLAVAIQQSHAQRAFVHKEYSEANYEGMRYGLFTPANYDSKRSYPLVVYLHGSGDTTSWDHNFYQDSLQKAQPCFVLTPKCLNPNQGWGNSWFTKHADAMAKTLPLIDDLIKQYSIDTTRLYILGLSMGGFGVFSVLAKNPGKFAAAYAICGGANPLTAARVMRTPLWIFHGAEDDVVPVHLSRNIYEAIIKLGGKKTKYTEYPGVKHNSWENVGRESALLPWLFSQRLQGK</sequence>
<evidence type="ECO:0000259" key="3">
    <source>
        <dbReference type="Pfam" id="PF02230"/>
    </source>
</evidence>
<comment type="caution">
    <text evidence="4">The sequence shown here is derived from an EMBL/GenBank/DDBJ whole genome shotgun (WGS) entry which is preliminary data.</text>
</comment>
<dbReference type="Gene3D" id="3.40.50.1820">
    <property type="entry name" value="alpha/beta hydrolase"/>
    <property type="match status" value="1"/>
</dbReference>
<dbReference type="InterPro" id="IPR003140">
    <property type="entry name" value="PLipase/COase/thioEstase"/>
</dbReference>
<dbReference type="RefSeq" id="WP_136578066.1">
    <property type="nucleotide sequence ID" value="NZ_STFF01000004.1"/>
</dbReference>
<dbReference type="PANTHER" id="PTHR43037">
    <property type="entry name" value="UNNAMED PRODUCT-RELATED"/>
    <property type="match status" value="1"/>
</dbReference>
<organism evidence="4 5">
    <name type="scientific">Niastella caeni</name>
    <dbReference type="NCBI Taxonomy" id="2569763"/>
    <lineage>
        <taxon>Bacteria</taxon>
        <taxon>Pseudomonadati</taxon>
        <taxon>Bacteroidota</taxon>
        <taxon>Chitinophagia</taxon>
        <taxon>Chitinophagales</taxon>
        <taxon>Chitinophagaceae</taxon>
        <taxon>Niastella</taxon>
    </lineage>
</organism>
<keyword evidence="5" id="KW-1185">Reference proteome</keyword>
<accession>A0A4S8HRN9</accession>
<feature type="chain" id="PRO_5020557621" evidence="2">
    <location>
        <begin position="26"/>
        <end position="246"/>
    </location>
</feature>
<dbReference type="OrthoDB" id="9764953at2"/>
<dbReference type="EMBL" id="STFF01000004">
    <property type="protein sequence ID" value="THU38110.1"/>
    <property type="molecule type" value="Genomic_DNA"/>
</dbReference>
<evidence type="ECO:0000313" key="4">
    <source>
        <dbReference type="EMBL" id="THU38110.1"/>
    </source>
</evidence>
<evidence type="ECO:0000256" key="2">
    <source>
        <dbReference type="SAM" id="SignalP"/>
    </source>
</evidence>
<proteinExistence type="predicted"/>
<dbReference type="AlphaFoldDB" id="A0A4S8HRN9"/>
<dbReference type="Proteomes" id="UP000306918">
    <property type="component" value="Unassembled WGS sequence"/>
</dbReference>
<protein>
    <submittedName>
        <fullName evidence="4">Phospholipase</fullName>
    </submittedName>
</protein>
<dbReference type="Pfam" id="PF02230">
    <property type="entry name" value="Abhydrolase_2"/>
    <property type="match status" value="1"/>
</dbReference>
<name>A0A4S8HRN9_9BACT</name>
<gene>
    <name evidence="4" type="ORF">FAM09_15605</name>
</gene>
<dbReference type="SUPFAM" id="SSF53474">
    <property type="entry name" value="alpha/beta-Hydrolases"/>
    <property type="match status" value="1"/>
</dbReference>
<dbReference type="InterPro" id="IPR029058">
    <property type="entry name" value="AB_hydrolase_fold"/>
</dbReference>
<feature type="domain" description="Phospholipase/carboxylesterase/thioesterase" evidence="3">
    <location>
        <begin position="55"/>
        <end position="227"/>
    </location>
</feature>
<evidence type="ECO:0000256" key="1">
    <source>
        <dbReference type="ARBA" id="ARBA00022729"/>
    </source>
</evidence>